<gene>
    <name evidence="9 12" type="primary">glyA</name>
    <name evidence="12" type="ORF">A3B50_01810</name>
</gene>
<evidence type="ECO:0000313" key="12">
    <source>
        <dbReference type="EMBL" id="OGK50499.1"/>
    </source>
</evidence>
<dbReference type="Gene3D" id="3.40.640.10">
    <property type="entry name" value="Type I PLP-dependent aspartate aminotransferase-like (Major domain)"/>
    <property type="match status" value="1"/>
</dbReference>
<dbReference type="AlphaFoldDB" id="A0A1F7J4G8"/>
<comment type="pathway">
    <text evidence="9">Amino-acid biosynthesis; glycine biosynthesis; glycine from L-serine: step 1/1.</text>
</comment>
<dbReference type="InterPro" id="IPR049943">
    <property type="entry name" value="Ser_HO-MeTrfase-like"/>
</dbReference>
<dbReference type="InterPro" id="IPR015422">
    <property type="entry name" value="PyrdxlP-dep_Trfase_small"/>
</dbReference>
<evidence type="ECO:0000256" key="2">
    <source>
        <dbReference type="ARBA" id="ARBA00004496"/>
    </source>
</evidence>
<evidence type="ECO:0000259" key="11">
    <source>
        <dbReference type="Pfam" id="PF00464"/>
    </source>
</evidence>
<dbReference type="GO" id="GO:0035999">
    <property type="term" value="P:tetrahydrofolate interconversion"/>
    <property type="evidence" value="ECO:0007669"/>
    <property type="project" value="UniProtKB-UniRule"/>
</dbReference>
<dbReference type="GO" id="GO:0008168">
    <property type="term" value="F:methyltransferase activity"/>
    <property type="evidence" value="ECO:0007669"/>
    <property type="project" value="UniProtKB-KW"/>
</dbReference>
<comment type="subcellular location">
    <subcellularLocation>
        <location evidence="2 9">Cytoplasm</location>
    </subcellularLocation>
</comment>
<keyword evidence="8 9" id="KW-0663">Pyridoxal phosphate</keyword>
<dbReference type="SUPFAM" id="SSF53383">
    <property type="entry name" value="PLP-dependent transferases"/>
    <property type="match status" value="1"/>
</dbReference>
<dbReference type="CDD" id="cd00378">
    <property type="entry name" value="SHMT"/>
    <property type="match status" value="1"/>
</dbReference>
<evidence type="ECO:0000256" key="3">
    <source>
        <dbReference type="ARBA" id="ARBA00006376"/>
    </source>
</evidence>
<comment type="catalytic activity">
    <reaction evidence="9">
        <text>(6R)-5,10-methylene-5,6,7,8-tetrahydrofolate + glycine + H2O = (6S)-5,6,7,8-tetrahydrofolate + L-serine</text>
        <dbReference type="Rhea" id="RHEA:15481"/>
        <dbReference type="ChEBI" id="CHEBI:15377"/>
        <dbReference type="ChEBI" id="CHEBI:15636"/>
        <dbReference type="ChEBI" id="CHEBI:33384"/>
        <dbReference type="ChEBI" id="CHEBI:57305"/>
        <dbReference type="ChEBI" id="CHEBI:57453"/>
        <dbReference type="EC" id="2.1.2.1"/>
    </reaction>
</comment>
<dbReference type="FunFam" id="3.40.640.10:FF:000001">
    <property type="entry name" value="Serine hydroxymethyltransferase"/>
    <property type="match status" value="1"/>
</dbReference>
<dbReference type="Pfam" id="PF00464">
    <property type="entry name" value="SHMT"/>
    <property type="match status" value="1"/>
</dbReference>
<dbReference type="InterPro" id="IPR015424">
    <property type="entry name" value="PyrdxlP-dep_Trfase"/>
</dbReference>
<keyword evidence="5 9" id="KW-0963">Cytoplasm</keyword>
<dbReference type="EC" id="2.1.2.1" evidence="9"/>
<feature type="modified residue" description="N6-(pyridoxal phosphate)lysine" evidence="9 10">
    <location>
        <position position="225"/>
    </location>
</feature>
<comment type="similarity">
    <text evidence="3 9">Belongs to the SHMT family.</text>
</comment>
<accession>A0A1F7J4G8</accession>
<evidence type="ECO:0000256" key="6">
    <source>
        <dbReference type="ARBA" id="ARBA00022563"/>
    </source>
</evidence>
<comment type="caution">
    <text evidence="12">The sequence shown here is derived from an EMBL/GenBank/DDBJ whole genome shotgun (WGS) entry which is preliminary data.</text>
</comment>
<dbReference type="InterPro" id="IPR001085">
    <property type="entry name" value="Ser_HO-MeTrfase"/>
</dbReference>
<dbReference type="GO" id="GO:0019264">
    <property type="term" value="P:glycine biosynthetic process from serine"/>
    <property type="evidence" value="ECO:0007669"/>
    <property type="project" value="UniProtKB-UniRule"/>
</dbReference>
<protein>
    <recommendedName>
        <fullName evidence="9">Serine hydroxymethyltransferase</fullName>
        <shortName evidence="9">SHMT</shortName>
        <shortName evidence="9">Serine methylase</shortName>
        <ecNumber evidence="9">2.1.2.1</ecNumber>
    </recommendedName>
</protein>
<reference evidence="12 13" key="1">
    <citation type="journal article" date="2016" name="Nat. Commun.">
        <title>Thousands of microbial genomes shed light on interconnected biogeochemical processes in an aquifer system.</title>
        <authorList>
            <person name="Anantharaman K."/>
            <person name="Brown C.T."/>
            <person name="Hug L.A."/>
            <person name="Sharon I."/>
            <person name="Castelle C.J."/>
            <person name="Probst A.J."/>
            <person name="Thomas B.C."/>
            <person name="Singh A."/>
            <person name="Wilkins M.J."/>
            <person name="Karaoz U."/>
            <person name="Brodie E.L."/>
            <person name="Williams K.H."/>
            <person name="Hubbard S.S."/>
            <person name="Banfield J.F."/>
        </authorList>
    </citation>
    <scope>NUCLEOTIDE SEQUENCE [LARGE SCALE GENOMIC DNA]</scope>
</reference>
<evidence type="ECO:0000256" key="8">
    <source>
        <dbReference type="ARBA" id="ARBA00022898"/>
    </source>
</evidence>
<keyword evidence="7 9" id="KW-0808">Transferase</keyword>
<dbReference type="UniPathway" id="UPA00193"/>
<feature type="domain" description="Serine hydroxymethyltransferase-like" evidence="11">
    <location>
        <begin position="4"/>
        <end position="386"/>
    </location>
</feature>
<dbReference type="GO" id="GO:0005829">
    <property type="term" value="C:cytosol"/>
    <property type="evidence" value="ECO:0007669"/>
    <property type="project" value="TreeGrafter"/>
</dbReference>
<dbReference type="PIRSF" id="PIRSF000412">
    <property type="entry name" value="SHMT"/>
    <property type="match status" value="1"/>
</dbReference>
<evidence type="ECO:0000256" key="1">
    <source>
        <dbReference type="ARBA" id="ARBA00001933"/>
    </source>
</evidence>
<dbReference type="InterPro" id="IPR039429">
    <property type="entry name" value="SHMT-like_dom"/>
</dbReference>
<comment type="caution">
    <text evidence="9">Lacks conserved residue(s) required for the propagation of feature annotation.</text>
</comment>
<proteinExistence type="inferred from homology"/>
<dbReference type="EMBL" id="MGAQ01000015">
    <property type="protein sequence ID" value="OGK50499.1"/>
    <property type="molecule type" value="Genomic_DNA"/>
</dbReference>
<evidence type="ECO:0000313" key="13">
    <source>
        <dbReference type="Proteomes" id="UP000178558"/>
    </source>
</evidence>
<dbReference type="GO" id="GO:0032259">
    <property type="term" value="P:methylation"/>
    <property type="evidence" value="ECO:0007669"/>
    <property type="project" value="UniProtKB-KW"/>
</dbReference>
<name>A0A1F7J4G8_9BACT</name>
<sequence>MKTLKKSDPEVADLIQKEQGRQENTLMMIPSENIASQAVEEALASSLGNKYAEGYPHKRYYQGNEFVDKVETLAIERAKKLFNVPEANVQALSGSPANFAVYTALLSPGDTIMGLSLSSGGHLTHGAARTASDKYFRSIQYDVGRDGFLDYEKIRKLAKKEKPRLIVAGYTAYPQIIDWKQFASIAKEIGAYLLTDISHIAGLIVAGVYPTPVPYADVIMTTTHKTLRGPRGALILSTKKGLSKDPDLAKKINSAIIPGIQGGPHMNTIAGIGVALKEASKPSFKTYGKQVVKNARALAQELVKQGFELVTGGTTSHLILIDLRNKKLLGNTVAEAFEAAGIVLNRNAVPFDPNPPYYPSGIRLGTPALTSRGMKEKQMKMVARFMNLIVADLQKEKEKLGFMIEDEKKRDKRKTLFLKTKSIKAVLSKVKELTRQFPIKKAY</sequence>
<evidence type="ECO:0000256" key="9">
    <source>
        <dbReference type="HAMAP-Rule" id="MF_00051"/>
    </source>
</evidence>
<keyword evidence="6 9" id="KW-0554">One-carbon metabolism</keyword>
<dbReference type="Proteomes" id="UP000178558">
    <property type="component" value="Unassembled WGS sequence"/>
</dbReference>
<keyword evidence="12" id="KW-0489">Methyltransferase</keyword>
<dbReference type="Gene3D" id="3.90.1150.10">
    <property type="entry name" value="Aspartate Aminotransferase, domain 1"/>
    <property type="match status" value="1"/>
</dbReference>
<feature type="binding site" evidence="9">
    <location>
        <position position="117"/>
    </location>
    <ligand>
        <name>(6S)-5,6,7,8-tetrahydrofolate</name>
        <dbReference type="ChEBI" id="CHEBI:57453"/>
    </ligand>
</feature>
<comment type="cofactor">
    <cofactor evidence="1 9 10">
        <name>pyridoxal 5'-phosphate</name>
        <dbReference type="ChEBI" id="CHEBI:597326"/>
    </cofactor>
</comment>
<comment type="subunit">
    <text evidence="4 9">Homodimer.</text>
</comment>
<dbReference type="PANTHER" id="PTHR11680:SF35">
    <property type="entry name" value="SERINE HYDROXYMETHYLTRANSFERASE 1"/>
    <property type="match status" value="1"/>
</dbReference>
<evidence type="ECO:0000256" key="4">
    <source>
        <dbReference type="ARBA" id="ARBA00011738"/>
    </source>
</evidence>
<evidence type="ECO:0000256" key="5">
    <source>
        <dbReference type="ARBA" id="ARBA00022490"/>
    </source>
</evidence>
<dbReference type="GO" id="GO:0004372">
    <property type="term" value="F:glycine hydroxymethyltransferase activity"/>
    <property type="evidence" value="ECO:0007669"/>
    <property type="project" value="UniProtKB-UniRule"/>
</dbReference>
<comment type="function">
    <text evidence="9">Catalyzes the reversible interconversion of serine and glycine with tetrahydrofolate (THF) serving as the one-carbon carrier. This reaction serves as the major source of one-carbon groups required for the biosynthesis of purines, thymidylate, methionine, and other important biomolecules. Also exhibits THF-independent aldolase activity toward beta-hydroxyamino acids, producing glycine and aldehydes, via a retro-aldol mechanism.</text>
</comment>
<feature type="binding site" evidence="9">
    <location>
        <begin position="121"/>
        <end position="123"/>
    </location>
    <ligand>
        <name>(6S)-5,6,7,8-tetrahydrofolate</name>
        <dbReference type="ChEBI" id="CHEBI:57453"/>
    </ligand>
</feature>
<dbReference type="InterPro" id="IPR019798">
    <property type="entry name" value="Ser_HO-MeTrfase_PLP_BS"/>
</dbReference>
<dbReference type="PANTHER" id="PTHR11680">
    <property type="entry name" value="SERINE HYDROXYMETHYLTRANSFERASE"/>
    <property type="match status" value="1"/>
</dbReference>
<evidence type="ECO:0000256" key="10">
    <source>
        <dbReference type="PIRSR" id="PIRSR000412-50"/>
    </source>
</evidence>
<comment type="pathway">
    <text evidence="9">One-carbon metabolism; tetrahydrofolate interconversion.</text>
</comment>
<dbReference type="UniPathway" id="UPA00288">
    <property type="reaction ID" value="UER01023"/>
</dbReference>
<feature type="site" description="Plays an important role in substrate specificity" evidence="9">
    <location>
        <position position="224"/>
    </location>
</feature>
<dbReference type="NCBIfam" id="NF000586">
    <property type="entry name" value="PRK00011.1"/>
    <property type="match status" value="1"/>
</dbReference>
<dbReference type="GO" id="GO:0030170">
    <property type="term" value="F:pyridoxal phosphate binding"/>
    <property type="evidence" value="ECO:0007669"/>
    <property type="project" value="UniProtKB-UniRule"/>
</dbReference>
<keyword evidence="9" id="KW-0028">Amino-acid biosynthesis</keyword>
<dbReference type="PROSITE" id="PS00096">
    <property type="entry name" value="SHMT"/>
    <property type="match status" value="1"/>
</dbReference>
<dbReference type="InterPro" id="IPR015421">
    <property type="entry name" value="PyrdxlP-dep_Trfase_major"/>
</dbReference>
<dbReference type="HAMAP" id="MF_00051">
    <property type="entry name" value="SHMT"/>
    <property type="match status" value="1"/>
</dbReference>
<organism evidence="12 13">
    <name type="scientific">Candidatus Roizmanbacteria bacterium RIFCSPLOWO2_01_FULL_40_42</name>
    <dbReference type="NCBI Taxonomy" id="1802066"/>
    <lineage>
        <taxon>Bacteria</taxon>
        <taxon>Candidatus Roizmaniibacteriota</taxon>
    </lineage>
</organism>
<evidence type="ECO:0000256" key="7">
    <source>
        <dbReference type="ARBA" id="ARBA00022679"/>
    </source>
</evidence>